<evidence type="ECO:0000256" key="5">
    <source>
        <dbReference type="ARBA" id="ARBA00022989"/>
    </source>
</evidence>
<comment type="subcellular location">
    <subcellularLocation>
        <location evidence="1">Cell membrane</location>
        <topology evidence="1">Multi-pass membrane protein</topology>
    </subcellularLocation>
</comment>
<feature type="domain" description="Prepilin peptidase A24 N-terminal" evidence="9">
    <location>
        <begin position="11"/>
        <end position="93"/>
    </location>
</feature>
<dbReference type="GO" id="GO:0004190">
    <property type="term" value="F:aspartic-type endopeptidase activity"/>
    <property type="evidence" value="ECO:0007669"/>
    <property type="project" value="InterPro"/>
</dbReference>
<comment type="similarity">
    <text evidence="2">Belongs to the peptidase A24 family.</text>
</comment>
<feature type="transmembrane region" description="Helical" evidence="7">
    <location>
        <begin position="74"/>
        <end position="93"/>
    </location>
</feature>
<evidence type="ECO:0000259" key="8">
    <source>
        <dbReference type="Pfam" id="PF01478"/>
    </source>
</evidence>
<keyword evidence="4 7" id="KW-0812">Transmembrane</keyword>
<dbReference type="KEGG" id="cdrk:B9W14_21980"/>
<dbReference type="Pfam" id="PF06750">
    <property type="entry name" value="A24_N_bact"/>
    <property type="match status" value="1"/>
</dbReference>
<keyword evidence="11" id="KW-1185">Reference proteome</keyword>
<evidence type="ECO:0000256" key="4">
    <source>
        <dbReference type="ARBA" id="ARBA00022692"/>
    </source>
</evidence>
<dbReference type="Pfam" id="PF01478">
    <property type="entry name" value="Peptidase_A24"/>
    <property type="match status" value="1"/>
</dbReference>
<evidence type="ECO:0000256" key="6">
    <source>
        <dbReference type="ARBA" id="ARBA00023136"/>
    </source>
</evidence>
<evidence type="ECO:0000256" key="2">
    <source>
        <dbReference type="ARBA" id="ARBA00005801"/>
    </source>
</evidence>
<gene>
    <name evidence="10" type="ORF">B9W14_21980</name>
</gene>
<dbReference type="OrthoDB" id="9789291at2"/>
<keyword evidence="5 7" id="KW-1133">Transmembrane helix</keyword>
<organism evidence="10 11">
    <name type="scientific">Clostridium drakei</name>
    <dbReference type="NCBI Taxonomy" id="332101"/>
    <lineage>
        <taxon>Bacteria</taxon>
        <taxon>Bacillati</taxon>
        <taxon>Bacillota</taxon>
        <taxon>Clostridia</taxon>
        <taxon>Eubacteriales</taxon>
        <taxon>Clostridiaceae</taxon>
        <taxon>Clostridium</taxon>
    </lineage>
</organism>
<dbReference type="GO" id="GO:0006465">
    <property type="term" value="P:signal peptide processing"/>
    <property type="evidence" value="ECO:0007669"/>
    <property type="project" value="TreeGrafter"/>
</dbReference>
<name>A0A2U8DWD2_9CLOT</name>
<dbReference type="EMBL" id="CP020953">
    <property type="protein sequence ID" value="AWI07026.1"/>
    <property type="molecule type" value="Genomic_DNA"/>
</dbReference>
<evidence type="ECO:0000313" key="11">
    <source>
        <dbReference type="Proteomes" id="UP000244910"/>
    </source>
</evidence>
<dbReference type="PANTHER" id="PTHR30487:SF0">
    <property type="entry name" value="PREPILIN LEADER PEPTIDASE_N-METHYLTRANSFERASE-RELATED"/>
    <property type="match status" value="1"/>
</dbReference>
<dbReference type="RefSeq" id="WP_032078839.1">
    <property type="nucleotide sequence ID" value="NZ_CP020953.1"/>
</dbReference>
<reference evidence="11" key="1">
    <citation type="submission" date="2017-04" db="EMBL/GenBank/DDBJ databases">
        <authorList>
            <person name="Song Y."/>
            <person name="Cho B.-K."/>
        </authorList>
    </citation>
    <scope>NUCLEOTIDE SEQUENCE [LARGE SCALE GENOMIC DNA]</scope>
    <source>
        <strain evidence="11">SL1</strain>
    </source>
</reference>
<keyword evidence="6 7" id="KW-0472">Membrane</keyword>
<feature type="domain" description="Prepilin type IV endopeptidase peptidase" evidence="8">
    <location>
        <begin position="105"/>
        <end position="208"/>
    </location>
</feature>
<dbReference type="GO" id="GO:0005886">
    <property type="term" value="C:plasma membrane"/>
    <property type="evidence" value="ECO:0007669"/>
    <property type="project" value="UniProtKB-SubCell"/>
</dbReference>
<evidence type="ECO:0000256" key="1">
    <source>
        <dbReference type="ARBA" id="ARBA00004651"/>
    </source>
</evidence>
<dbReference type="InterPro" id="IPR000045">
    <property type="entry name" value="Prepilin_IV_endopep_pep"/>
</dbReference>
<dbReference type="Proteomes" id="UP000244910">
    <property type="component" value="Chromosome"/>
</dbReference>
<accession>A0A2U8DWD2</accession>
<evidence type="ECO:0000259" key="9">
    <source>
        <dbReference type="Pfam" id="PF06750"/>
    </source>
</evidence>
<feature type="transmembrane region" description="Helical" evidence="7">
    <location>
        <begin position="7"/>
        <end position="27"/>
    </location>
</feature>
<dbReference type="InterPro" id="IPR050882">
    <property type="entry name" value="Prepilin_peptidase/N-MTase"/>
</dbReference>
<feature type="transmembrane region" description="Helical" evidence="7">
    <location>
        <begin position="124"/>
        <end position="145"/>
    </location>
</feature>
<protein>
    <submittedName>
        <fullName evidence="10">Prepilin peptidase</fullName>
    </submittedName>
</protein>
<evidence type="ECO:0000256" key="7">
    <source>
        <dbReference type="SAM" id="Phobius"/>
    </source>
</evidence>
<dbReference type="InterPro" id="IPR010627">
    <property type="entry name" value="Prepilin_pept_A24_N"/>
</dbReference>
<dbReference type="PANTHER" id="PTHR30487">
    <property type="entry name" value="TYPE 4 PREPILIN-LIKE PROTEINS LEADER PEPTIDE-PROCESSING ENZYME"/>
    <property type="match status" value="1"/>
</dbReference>
<feature type="transmembrane region" description="Helical" evidence="7">
    <location>
        <begin position="152"/>
        <end position="170"/>
    </location>
</feature>
<dbReference type="Gene3D" id="1.20.120.1220">
    <property type="match status" value="1"/>
</dbReference>
<dbReference type="AlphaFoldDB" id="A0A2U8DWD2"/>
<feature type="transmembrane region" description="Helical" evidence="7">
    <location>
        <begin position="182"/>
        <end position="213"/>
    </location>
</feature>
<proteinExistence type="inferred from homology"/>
<evidence type="ECO:0000256" key="3">
    <source>
        <dbReference type="ARBA" id="ARBA00022475"/>
    </source>
</evidence>
<feature type="transmembrane region" description="Helical" evidence="7">
    <location>
        <begin position="225"/>
        <end position="248"/>
    </location>
</feature>
<keyword evidence="3" id="KW-1003">Cell membrane</keyword>
<sequence>MFTLDSILVIITGLIVGSFLNVCIYRIPKGESIVYPSSHCFACGSKIKWYDLIPIFSYILLRGQCRYCGEKISIGYPVIEFVTGILFFITYLEYGPSIQFMKYVVLIAILIVVGMIDLNTTDVYFITSIIGIVFGIIFILLSVYYNNDFKQYIFGALFGGGVLAVIAFFTKAMGFGDVEICFYLGLFLGIKLTVISICFSFIFGSIISTLLILLKKKGRKDYIAFGPFIALASIFTIFLGNKILMWYFQNLMY</sequence>
<evidence type="ECO:0000313" key="10">
    <source>
        <dbReference type="EMBL" id="AWI07026.1"/>
    </source>
</evidence>